<accession>A0A840QI50</accession>
<proteinExistence type="predicted"/>
<gene>
    <name evidence="1" type="ORF">BJ970_007541</name>
</gene>
<keyword evidence="2" id="KW-1185">Reference proteome</keyword>
<dbReference type="EMBL" id="JACHIW010000003">
    <property type="protein sequence ID" value="MBB5159941.1"/>
    <property type="molecule type" value="Genomic_DNA"/>
</dbReference>
<name>A0A840QI50_9PSEU</name>
<reference evidence="1 2" key="1">
    <citation type="submission" date="2020-08" db="EMBL/GenBank/DDBJ databases">
        <title>Sequencing the genomes of 1000 actinobacteria strains.</title>
        <authorList>
            <person name="Klenk H.-P."/>
        </authorList>
    </citation>
    <scope>NUCLEOTIDE SEQUENCE [LARGE SCALE GENOMIC DNA]</scope>
    <source>
        <strain evidence="1 2">DSM 45584</strain>
    </source>
</reference>
<evidence type="ECO:0000313" key="1">
    <source>
        <dbReference type="EMBL" id="MBB5159941.1"/>
    </source>
</evidence>
<comment type="caution">
    <text evidence="1">The sequence shown here is derived from an EMBL/GenBank/DDBJ whole genome shotgun (WGS) entry which is preliminary data.</text>
</comment>
<dbReference type="AlphaFoldDB" id="A0A840QI50"/>
<evidence type="ECO:0000313" key="2">
    <source>
        <dbReference type="Proteomes" id="UP000584374"/>
    </source>
</evidence>
<protein>
    <submittedName>
        <fullName evidence="1">D-arabinose 1-dehydrogenase-like Zn-dependent alcohol dehydrogenase</fullName>
    </submittedName>
</protein>
<dbReference type="Proteomes" id="UP000584374">
    <property type="component" value="Unassembled WGS sequence"/>
</dbReference>
<organism evidence="1 2">
    <name type="scientific">Saccharopolyspora phatthalungensis</name>
    <dbReference type="NCBI Taxonomy" id="664693"/>
    <lineage>
        <taxon>Bacteria</taxon>
        <taxon>Bacillati</taxon>
        <taxon>Actinomycetota</taxon>
        <taxon>Actinomycetes</taxon>
        <taxon>Pseudonocardiales</taxon>
        <taxon>Pseudonocardiaceae</taxon>
        <taxon>Saccharopolyspora</taxon>
    </lineage>
</organism>
<sequence>MIEILPLNQANDAYQKMISVAARFRMVLTAR</sequence>